<evidence type="ECO:0000313" key="6">
    <source>
        <dbReference type="Ensembl" id="ENSPMGP00000017423.1"/>
    </source>
</evidence>
<keyword evidence="1 3" id="KW-0863">Zinc-finger</keyword>
<name>A0A3B4AJX3_9GOBI</name>
<evidence type="ECO:0000256" key="2">
    <source>
        <dbReference type="ARBA" id="ARBA00022833"/>
    </source>
</evidence>
<feature type="domain" description="B box-type" evidence="5">
    <location>
        <begin position="118"/>
        <end position="164"/>
    </location>
</feature>
<dbReference type="Proteomes" id="UP000261520">
    <property type="component" value="Unplaced"/>
</dbReference>
<evidence type="ECO:0000256" key="1">
    <source>
        <dbReference type="ARBA" id="ARBA00022771"/>
    </source>
</evidence>
<evidence type="ECO:0000256" key="4">
    <source>
        <dbReference type="SAM" id="Coils"/>
    </source>
</evidence>
<keyword evidence="1 3" id="KW-0479">Metal-binding</keyword>
<keyword evidence="4" id="KW-0175">Coiled coil</keyword>
<dbReference type="GO" id="GO:0008270">
    <property type="term" value="F:zinc ion binding"/>
    <property type="evidence" value="ECO:0007669"/>
    <property type="project" value="UniProtKB-KW"/>
</dbReference>
<organism evidence="6 7">
    <name type="scientific">Periophthalmus magnuspinnatus</name>
    <dbReference type="NCBI Taxonomy" id="409849"/>
    <lineage>
        <taxon>Eukaryota</taxon>
        <taxon>Metazoa</taxon>
        <taxon>Chordata</taxon>
        <taxon>Craniata</taxon>
        <taxon>Vertebrata</taxon>
        <taxon>Euteleostomi</taxon>
        <taxon>Actinopterygii</taxon>
        <taxon>Neopterygii</taxon>
        <taxon>Teleostei</taxon>
        <taxon>Neoteleostei</taxon>
        <taxon>Acanthomorphata</taxon>
        <taxon>Gobiaria</taxon>
        <taxon>Gobiiformes</taxon>
        <taxon>Gobioidei</taxon>
        <taxon>Gobiidae</taxon>
        <taxon>Oxudercinae</taxon>
        <taxon>Periophthalmus</taxon>
    </lineage>
</organism>
<dbReference type="PANTHER" id="PTHR28634:SF1">
    <property type="entry name" value="ZINC FINGER B-BOX DOMAIN-CONTAINING PROTEIN 1"/>
    <property type="match status" value="1"/>
</dbReference>
<dbReference type="STRING" id="409849.ENSPMGP00000017423"/>
<keyword evidence="2" id="KW-0862">Zinc</keyword>
<evidence type="ECO:0000259" key="5">
    <source>
        <dbReference type="PROSITE" id="PS50119"/>
    </source>
</evidence>
<feature type="coiled-coil region" evidence="4">
    <location>
        <begin position="24"/>
        <end position="58"/>
    </location>
</feature>
<accession>A0A3B4AJX3</accession>
<reference evidence="6" key="1">
    <citation type="submission" date="2025-08" db="UniProtKB">
        <authorList>
            <consortium name="Ensembl"/>
        </authorList>
    </citation>
    <scope>IDENTIFICATION</scope>
</reference>
<dbReference type="PROSITE" id="PS50119">
    <property type="entry name" value="ZF_BBOX"/>
    <property type="match status" value="1"/>
</dbReference>
<evidence type="ECO:0000313" key="7">
    <source>
        <dbReference type="Proteomes" id="UP000261520"/>
    </source>
</evidence>
<proteinExistence type="predicted"/>
<sequence>MNLNDFVVLPNSAAKSVKLNARNLQELKMETGSLAQESDEMEEKLKRLKERMSQEKEERAYCYFSQSEIQGYSCAKFLPLHCIQSKFFILFFFVSIAVLPPPPSPATAAPKPMRKSKLKGITCGQCEVRTAGVKCAECSEDYCIGCFSKFHQKGALKFHSIIPIQTEQDPGNKQLGLASNQIPNPKAPDHAWQVPSQIPKTILIVHDEENNHFKSETEPSLLNGKYDEEESAKSFQDALRQWREPLVSTTLSFQLTGKSRALPLGSAPSLPQRTDTATASLQTLHRSACQSHAPSFPHS</sequence>
<protein>
    <recommendedName>
        <fullName evidence="5">B box-type domain-containing protein</fullName>
    </recommendedName>
</protein>
<dbReference type="InterPro" id="IPR037688">
    <property type="entry name" value="ZBBX"/>
</dbReference>
<dbReference type="PANTHER" id="PTHR28634">
    <property type="entry name" value="ZINC FINGER B-BOX DOMAIN-CONTAINING PROTEIN 1"/>
    <property type="match status" value="1"/>
</dbReference>
<dbReference type="Ensembl" id="ENSPMGT00000018600.1">
    <property type="protein sequence ID" value="ENSPMGP00000017423.1"/>
    <property type="gene ID" value="ENSPMGG00000014262.1"/>
</dbReference>
<evidence type="ECO:0000256" key="3">
    <source>
        <dbReference type="PROSITE-ProRule" id="PRU00024"/>
    </source>
</evidence>
<reference evidence="6" key="2">
    <citation type="submission" date="2025-09" db="UniProtKB">
        <authorList>
            <consortium name="Ensembl"/>
        </authorList>
    </citation>
    <scope>IDENTIFICATION</scope>
</reference>
<keyword evidence="7" id="KW-1185">Reference proteome</keyword>
<dbReference type="AlphaFoldDB" id="A0A3B4AJX3"/>
<dbReference type="InterPro" id="IPR000315">
    <property type="entry name" value="Znf_B-box"/>
</dbReference>